<dbReference type="GO" id="GO:0004630">
    <property type="term" value="F:phospholipase D activity"/>
    <property type="evidence" value="ECO:0007669"/>
    <property type="project" value="UniProtKB-EC"/>
</dbReference>
<dbReference type="EMBL" id="KT862785">
    <property type="protein sequence ID" value="AMM74666.1"/>
    <property type="molecule type" value="Genomic_DNA"/>
</dbReference>
<evidence type="ECO:0000256" key="2">
    <source>
        <dbReference type="ARBA" id="ARBA00008664"/>
    </source>
</evidence>
<organism evidence="8">
    <name type="scientific">Enterococcus faecalis</name>
    <name type="common">Streptococcus faecalis</name>
    <dbReference type="NCBI Taxonomy" id="1351"/>
    <lineage>
        <taxon>Bacteria</taxon>
        <taxon>Bacillati</taxon>
        <taxon>Bacillota</taxon>
        <taxon>Bacilli</taxon>
        <taxon>Lactobacillales</taxon>
        <taxon>Enterococcaceae</taxon>
        <taxon>Enterococcus</taxon>
    </lineage>
</organism>
<reference evidence="8" key="1">
    <citation type="journal article" date="2016" name="J. Antimicrob. Chemother.">
        <title>Genetic environment of the transferable oxazolidinone/phenicol resistance gene optrA in Enterococcus faecalis isolates of human and animal origin.</title>
        <authorList>
            <person name="He T."/>
            <person name="Shen Y."/>
            <person name="Schwarz S."/>
            <person name="Cai J."/>
            <person name="Lv Y."/>
            <person name="Li J."/>
            <person name="Fessler A.T."/>
            <person name="Zhang R."/>
            <person name="Wu C."/>
            <person name="Shen J."/>
            <person name="Wang Y."/>
        </authorList>
    </citation>
    <scope>NUCLEOTIDE SEQUENCE</scope>
    <source>
        <strain evidence="8">LY4</strain>
    </source>
</reference>
<dbReference type="InterPro" id="IPR001736">
    <property type="entry name" value="PLipase_D/transphosphatidylase"/>
</dbReference>
<dbReference type="EC" id="3.1.4.4" evidence="3"/>
<keyword evidence="5" id="KW-0442">Lipid degradation</keyword>
<feature type="domain" description="PLD phosphodiesterase" evidence="7">
    <location>
        <begin position="195"/>
        <end position="222"/>
    </location>
</feature>
<protein>
    <recommendedName>
        <fullName evidence="3">phospholipase D</fullName>
        <ecNumber evidence="3">3.1.4.4</ecNumber>
    </recommendedName>
</protein>
<dbReference type="AlphaFoldDB" id="A0A140GDM4"/>
<evidence type="ECO:0000256" key="1">
    <source>
        <dbReference type="ARBA" id="ARBA00000798"/>
    </source>
</evidence>
<dbReference type="SUPFAM" id="SSF56024">
    <property type="entry name" value="Phospholipase D/nuclease"/>
    <property type="match status" value="1"/>
</dbReference>
<evidence type="ECO:0000313" key="8">
    <source>
        <dbReference type="EMBL" id="AMM74666.1"/>
    </source>
</evidence>
<keyword evidence="6" id="KW-0443">Lipid metabolism</keyword>
<dbReference type="GO" id="GO:0016891">
    <property type="term" value="F:RNA endonuclease activity producing 5'-phosphomonoesters, hydrolytic mechanism"/>
    <property type="evidence" value="ECO:0007669"/>
    <property type="project" value="TreeGrafter"/>
</dbReference>
<dbReference type="InterPro" id="IPR051406">
    <property type="entry name" value="PLD_domain"/>
</dbReference>
<dbReference type="InterPro" id="IPR025202">
    <property type="entry name" value="PLD-like_dom"/>
</dbReference>
<keyword evidence="4" id="KW-0378">Hydrolase</keyword>
<sequence>MGEIMNESQFLRTMIETLKWDGEDYEQRDKILSILRYAEIDFKKTTHLTRKSYQYYENIIIRIRIPMLKEAKNLIDSFIKLVSYIYKETEEYALGNVLIKPKPVVGQDIDRSERSAAFEEIREEIIQGIRIAKYAIWASIPMFTDRAIYEELLSKKKEGIQIRIVTAYKSHIKEFNDELIREFDTLYVPPYIYYGYNLVHNKFCIVDFEFVMHGSYNWTYANWPKDNTWVTSIDKELVAEFAEEFKKLYINYL</sequence>
<name>A0A140GDM4_ENTFL</name>
<evidence type="ECO:0000256" key="4">
    <source>
        <dbReference type="ARBA" id="ARBA00022801"/>
    </source>
</evidence>
<evidence type="ECO:0000256" key="5">
    <source>
        <dbReference type="ARBA" id="ARBA00022963"/>
    </source>
</evidence>
<dbReference type="GO" id="GO:0016042">
    <property type="term" value="P:lipid catabolic process"/>
    <property type="evidence" value="ECO:0007669"/>
    <property type="project" value="UniProtKB-KW"/>
</dbReference>
<dbReference type="PANTHER" id="PTHR43856:SF1">
    <property type="entry name" value="MITOCHONDRIAL CARDIOLIPIN HYDROLASE"/>
    <property type="match status" value="1"/>
</dbReference>
<dbReference type="PROSITE" id="PS50035">
    <property type="entry name" value="PLD"/>
    <property type="match status" value="1"/>
</dbReference>
<comment type="catalytic activity">
    <reaction evidence="1">
        <text>a 1,2-diacyl-sn-glycero-3-phosphocholine + H2O = a 1,2-diacyl-sn-glycero-3-phosphate + choline + H(+)</text>
        <dbReference type="Rhea" id="RHEA:14445"/>
        <dbReference type="ChEBI" id="CHEBI:15354"/>
        <dbReference type="ChEBI" id="CHEBI:15377"/>
        <dbReference type="ChEBI" id="CHEBI:15378"/>
        <dbReference type="ChEBI" id="CHEBI:57643"/>
        <dbReference type="ChEBI" id="CHEBI:58608"/>
        <dbReference type="EC" id="3.1.4.4"/>
    </reaction>
</comment>
<evidence type="ECO:0000259" key="7">
    <source>
        <dbReference type="PROSITE" id="PS50035"/>
    </source>
</evidence>
<dbReference type="Gene3D" id="3.30.870.10">
    <property type="entry name" value="Endonuclease Chain A"/>
    <property type="match status" value="1"/>
</dbReference>
<dbReference type="Pfam" id="PF13091">
    <property type="entry name" value="PLDc_2"/>
    <property type="match status" value="1"/>
</dbReference>
<dbReference type="GO" id="GO:0006793">
    <property type="term" value="P:phosphorus metabolic process"/>
    <property type="evidence" value="ECO:0007669"/>
    <property type="project" value="UniProtKB-ARBA"/>
</dbReference>
<evidence type="ECO:0000256" key="6">
    <source>
        <dbReference type="ARBA" id="ARBA00023098"/>
    </source>
</evidence>
<dbReference type="PANTHER" id="PTHR43856">
    <property type="entry name" value="CARDIOLIPIN HYDROLASE"/>
    <property type="match status" value="1"/>
</dbReference>
<proteinExistence type="inferred from homology"/>
<evidence type="ECO:0000256" key="3">
    <source>
        <dbReference type="ARBA" id="ARBA00012027"/>
    </source>
</evidence>
<comment type="similarity">
    <text evidence="2">Belongs to the phospholipase D family.</text>
</comment>
<accession>A0A140GDM4</accession>